<reference evidence="2" key="1">
    <citation type="submission" date="2021-02" db="EMBL/GenBank/DDBJ databases">
        <title>Genomic Encyclopedia of Type Strains, Phase IV (KMG-V): Genome sequencing to study the core and pangenomes of soil and plant-associated prokaryotes.</title>
        <authorList>
            <person name="Whitman W."/>
        </authorList>
    </citation>
    <scope>NUCLEOTIDE SEQUENCE</scope>
    <source>
        <strain evidence="2">USDA 406</strain>
    </source>
</reference>
<organism evidence="2 3">
    <name type="scientific">Bradyrhizobium elkanii</name>
    <dbReference type="NCBI Taxonomy" id="29448"/>
    <lineage>
        <taxon>Bacteria</taxon>
        <taxon>Pseudomonadati</taxon>
        <taxon>Pseudomonadota</taxon>
        <taxon>Alphaproteobacteria</taxon>
        <taxon>Hyphomicrobiales</taxon>
        <taxon>Nitrobacteraceae</taxon>
        <taxon>Bradyrhizobium</taxon>
    </lineage>
</organism>
<dbReference type="AlphaFoldDB" id="A0A8I1Y7T2"/>
<dbReference type="RefSeq" id="WP_129964766.1">
    <property type="nucleotide sequence ID" value="NZ_CP126003.1"/>
</dbReference>
<dbReference type="Proteomes" id="UP000673383">
    <property type="component" value="Unassembled WGS sequence"/>
</dbReference>
<evidence type="ECO:0000313" key="3">
    <source>
        <dbReference type="Proteomes" id="UP000673383"/>
    </source>
</evidence>
<evidence type="ECO:0000256" key="1">
    <source>
        <dbReference type="SAM" id="MobiDB-lite"/>
    </source>
</evidence>
<name>A0A8I1Y7T2_BRAEL</name>
<comment type="caution">
    <text evidence="2">The sequence shown here is derived from an EMBL/GenBank/DDBJ whole genome shotgun (WGS) entry which is preliminary data.</text>
</comment>
<sequence>MAYGQMEKLLIKAILEPDFGKELISQGRSAGARYGSDQGEAAALSELLANDGAGLAAVLSVIDTAIDARLSLGLFGRLPHELGGGDPKQHQPAGHVAPMSAHTG</sequence>
<protein>
    <submittedName>
        <fullName evidence="2">Uncharacterized protein</fullName>
    </submittedName>
</protein>
<accession>A0A8I1Y7T2</accession>
<feature type="region of interest" description="Disordered" evidence="1">
    <location>
        <begin position="81"/>
        <end position="104"/>
    </location>
</feature>
<dbReference type="EMBL" id="JAFICZ010000001">
    <property type="protein sequence ID" value="MBP1293579.1"/>
    <property type="molecule type" value="Genomic_DNA"/>
</dbReference>
<proteinExistence type="predicted"/>
<evidence type="ECO:0000313" key="2">
    <source>
        <dbReference type="EMBL" id="MBP1293579.1"/>
    </source>
</evidence>
<gene>
    <name evidence="2" type="ORF">JOH49_003332</name>
</gene>